<dbReference type="Gene3D" id="3.30.1440.10">
    <property type="match status" value="1"/>
</dbReference>
<accession>A0A8J7RM26</accession>
<proteinExistence type="predicted"/>
<organism evidence="1 2">
    <name type="scientific">Methanococcus voltae</name>
    <dbReference type="NCBI Taxonomy" id="2188"/>
    <lineage>
        <taxon>Archaea</taxon>
        <taxon>Methanobacteriati</taxon>
        <taxon>Methanobacteriota</taxon>
        <taxon>Methanomada group</taxon>
        <taxon>Methanococci</taxon>
        <taxon>Methanococcales</taxon>
        <taxon>Methanococcaceae</taxon>
        <taxon>Methanococcus</taxon>
    </lineage>
</organism>
<dbReference type="InterPro" id="IPR022803">
    <property type="entry name" value="Ribosomal_uL5_dom_sf"/>
</dbReference>
<evidence type="ECO:0000313" key="2">
    <source>
        <dbReference type="Proteomes" id="UP000740329"/>
    </source>
</evidence>
<reference evidence="1" key="1">
    <citation type="submission" date="2021-03" db="EMBL/GenBank/DDBJ databases">
        <title>Genomic Encyclopedia of Type Strains, Phase IV (KMG-V): Genome sequencing to study the core and pangenomes of soil and plant-associated prokaryotes.</title>
        <authorList>
            <person name="Whitman W."/>
        </authorList>
    </citation>
    <scope>NUCLEOTIDE SEQUENCE</scope>
    <source>
        <strain evidence="1">C4</strain>
    </source>
</reference>
<gene>
    <name evidence="1" type="ORF">J3E07_000132</name>
</gene>
<sequence>MINSIKISTISNATEDEEKILDAISYFIPDVIDEEDIDMEVTETEGCFGNPINIYSAKLKNKKAKITYDYIINMLKQNEKNVENLKNDVDLRIEKNALYLRFDKQKAYLNECILSDGDDTVRVLIKFKLFKPSGKEEEVKRIILERLDSKSVF</sequence>
<dbReference type="OrthoDB" id="10874at2157"/>
<dbReference type="RefSeq" id="WP_209590115.1">
    <property type="nucleotide sequence ID" value="NZ_JAGGMU010000001.1"/>
</dbReference>
<comment type="caution">
    <text evidence="1">The sequence shown here is derived from an EMBL/GenBank/DDBJ whole genome shotgun (WGS) entry which is preliminary data.</text>
</comment>
<dbReference type="InterPro" id="IPR002739">
    <property type="entry name" value="PAB1135-like"/>
</dbReference>
<dbReference type="AlphaFoldDB" id="A0A8J7RM26"/>
<dbReference type="SUPFAM" id="SSF55282">
    <property type="entry name" value="RL5-like"/>
    <property type="match status" value="1"/>
</dbReference>
<protein>
    <submittedName>
        <fullName evidence="1">RNA binding exosome subunit</fullName>
    </submittedName>
</protein>
<dbReference type="Proteomes" id="UP000740329">
    <property type="component" value="Unassembled WGS sequence"/>
</dbReference>
<dbReference type="PANTHER" id="PTHR38816:SF1">
    <property type="entry name" value="EXOSOME SUBUNIT"/>
    <property type="match status" value="1"/>
</dbReference>
<dbReference type="EMBL" id="JAGGMV010000001">
    <property type="protein sequence ID" value="MBP2200734.1"/>
    <property type="molecule type" value="Genomic_DNA"/>
</dbReference>
<evidence type="ECO:0000313" key="1">
    <source>
        <dbReference type="EMBL" id="MBP2200734.1"/>
    </source>
</evidence>
<name>A0A8J7RM26_METVO</name>
<dbReference type="PANTHER" id="PTHR38816">
    <property type="entry name" value="EXOSOME SUBUNIT, DUF54 FAMILY-RELATED"/>
    <property type="match status" value="1"/>
</dbReference>
<dbReference type="Pfam" id="PF01877">
    <property type="entry name" value="RNA_binding"/>
    <property type="match status" value="1"/>
</dbReference>